<evidence type="ECO:0000256" key="9">
    <source>
        <dbReference type="HAMAP-Rule" id="MF_00195"/>
    </source>
</evidence>
<evidence type="ECO:0000259" key="12">
    <source>
        <dbReference type="PROSITE" id="PS51712"/>
    </source>
</evidence>
<comment type="caution">
    <text evidence="13">The sequence shown here is derived from an EMBL/GenBank/DDBJ whole genome shotgun (WGS) entry which is preliminary data.</text>
</comment>
<dbReference type="RefSeq" id="WP_056685425.1">
    <property type="nucleotide sequence ID" value="NZ_LJIX01000006.1"/>
</dbReference>
<keyword evidence="4 11" id="KW-0677">Repeat</keyword>
<dbReference type="PATRIC" id="fig|1637975.4.peg.3536"/>
<comment type="function">
    <text evidence="8 9 11">GTPase that plays an essential role in the late steps of ribosome biogenesis.</text>
</comment>
<sequence length="436" mass="48801">MAKPVVAIVGRPNVGKSTIFNRIVGSRISIVEDIPGVTRDRIYSSGEWLTHEFNIIDTGGIDIGDEPFLEQIRQQAEIAIDEADVIIFLTNGREGVTSADEEVAKILYKAKKPVVLGVNKIDNPEMKDQIYDFYALGFGEPFPISGSHGLGLGDLLDEAAKHFPKSGQKDYEDDVIKFSLIGRPNVGKSSLVNAILGEDRVIVSNIAGTTRDAIDSELKFNGDKYVIIDTAGMRKKGKVYETTEKYSVLRALRAIERSDVVLVVIDGEEGIIEQDKRIAGYAHEAGRAVVIVVNKWDAVEKDEKTMKEFEQKIREHFLFLDYAPIVFLSAKTKKRIHTLIPMINKASENHALRVETSVLNDVIMDAVAMNPTPTDKGKRLRIYYATQVAVKPPAFVVFVNDPELLHFSYERFLENRIRDAFGFEGTPIKIYARERK</sequence>
<dbReference type="HAMAP" id="MF_00195">
    <property type="entry name" value="GTPase_Der"/>
    <property type="match status" value="1"/>
</dbReference>
<organism evidence="13 14">
    <name type="scientific">Cytobacillus solani</name>
    <dbReference type="NCBI Taxonomy" id="1637975"/>
    <lineage>
        <taxon>Bacteria</taxon>
        <taxon>Bacillati</taxon>
        <taxon>Bacillota</taxon>
        <taxon>Bacilli</taxon>
        <taxon>Bacillales</taxon>
        <taxon>Bacillaceae</taxon>
        <taxon>Cytobacillus</taxon>
    </lineage>
</organism>
<keyword evidence="3 9" id="KW-0690">Ribosome biogenesis</keyword>
<keyword evidence="6 9" id="KW-0342">GTP-binding</keyword>
<accession>A0A0Q3VI61</accession>
<comment type="subunit">
    <text evidence="9">Associates with the 50S ribosomal subunit.</text>
</comment>
<dbReference type="InterPro" id="IPR016484">
    <property type="entry name" value="GTPase_Der"/>
</dbReference>
<dbReference type="FunFam" id="3.40.50.300:FF:000057">
    <property type="entry name" value="GTPase Der"/>
    <property type="match status" value="1"/>
</dbReference>
<dbReference type="InterPro" id="IPR015946">
    <property type="entry name" value="KH_dom-like_a/b"/>
</dbReference>
<dbReference type="CDD" id="cd01895">
    <property type="entry name" value="EngA2"/>
    <property type="match status" value="1"/>
</dbReference>
<evidence type="ECO:0000256" key="11">
    <source>
        <dbReference type="RuleBase" id="RU004481"/>
    </source>
</evidence>
<dbReference type="InterPro" id="IPR031166">
    <property type="entry name" value="G_ENGA"/>
</dbReference>
<protein>
    <recommendedName>
        <fullName evidence="2 9">GTPase Der</fullName>
    </recommendedName>
    <alternativeName>
        <fullName evidence="7 9">GTP-binding protein EngA</fullName>
    </alternativeName>
</protein>
<dbReference type="PROSITE" id="PS51712">
    <property type="entry name" value="G_ENGA"/>
    <property type="match status" value="2"/>
</dbReference>
<dbReference type="InterPro" id="IPR027417">
    <property type="entry name" value="P-loop_NTPase"/>
</dbReference>
<evidence type="ECO:0000313" key="13">
    <source>
        <dbReference type="EMBL" id="KQL20283.1"/>
    </source>
</evidence>
<keyword evidence="14" id="KW-1185">Reference proteome</keyword>
<evidence type="ECO:0000256" key="8">
    <source>
        <dbReference type="ARBA" id="ARBA00053470"/>
    </source>
</evidence>
<feature type="binding site" evidence="9">
    <location>
        <begin position="182"/>
        <end position="189"/>
    </location>
    <ligand>
        <name>GTP</name>
        <dbReference type="ChEBI" id="CHEBI:37565"/>
        <label>2</label>
    </ligand>
</feature>
<keyword evidence="5 9" id="KW-0547">Nucleotide-binding</keyword>
<feature type="domain" description="EngA-type G" evidence="12">
    <location>
        <begin position="176"/>
        <end position="351"/>
    </location>
</feature>
<dbReference type="CDD" id="cd01894">
    <property type="entry name" value="EngA1"/>
    <property type="match status" value="1"/>
</dbReference>
<evidence type="ECO:0000256" key="6">
    <source>
        <dbReference type="ARBA" id="ARBA00023134"/>
    </source>
</evidence>
<dbReference type="AlphaFoldDB" id="A0A0Q3VI61"/>
<evidence type="ECO:0000256" key="3">
    <source>
        <dbReference type="ARBA" id="ARBA00022517"/>
    </source>
</evidence>
<name>A0A0Q3VI61_9BACI</name>
<evidence type="ECO:0000256" key="10">
    <source>
        <dbReference type="PROSITE-ProRule" id="PRU01049"/>
    </source>
</evidence>
<dbReference type="Proteomes" id="UP000050996">
    <property type="component" value="Unassembled WGS sequence"/>
</dbReference>
<dbReference type="FunFam" id="3.40.50.300:FF:000040">
    <property type="entry name" value="GTPase Der"/>
    <property type="match status" value="1"/>
</dbReference>
<evidence type="ECO:0000313" key="14">
    <source>
        <dbReference type="Proteomes" id="UP000050996"/>
    </source>
</evidence>
<dbReference type="PANTHER" id="PTHR43834:SF6">
    <property type="entry name" value="GTPASE DER"/>
    <property type="match status" value="1"/>
</dbReference>
<feature type="binding site" evidence="9">
    <location>
        <begin position="294"/>
        <end position="297"/>
    </location>
    <ligand>
        <name>GTP</name>
        <dbReference type="ChEBI" id="CHEBI:37565"/>
        <label>2</label>
    </ligand>
</feature>
<dbReference type="GO" id="GO:0043022">
    <property type="term" value="F:ribosome binding"/>
    <property type="evidence" value="ECO:0007669"/>
    <property type="project" value="TreeGrafter"/>
</dbReference>
<dbReference type="PIRSF" id="PIRSF006485">
    <property type="entry name" value="GTP-binding_EngA"/>
    <property type="match status" value="1"/>
</dbReference>
<gene>
    <name evidence="13" type="primary">engA</name>
    <name evidence="9" type="synonym">der</name>
    <name evidence="13" type="ORF">AN957_17980</name>
</gene>
<dbReference type="GO" id="GO:0042254">
    <property type="term" value="P:ribosome biogenesis"/>
    <property type="evidence" value="ECO:0007669"/>
    <property type="project" value="UniProtKB-KW"/>
</dbReference>
<feature type="binding site" evidence="9">
    <location>
        <begin position="10"/>
        <end position="17"/>
    </location>
    <ligand>
        <name>GTP</name>
        <dbReference type="ChEBI" id="CHEBI:37565"/>
        <label>1</label>
    </ligand>
</feature>
<feature type="domain" description="EngA-type G" evidence="12">
    <location>
        <begin position="4"/>
        <end position="167"/>
    </location>
</feature>
<feature type="binding site" evidence="9">
    <location>
        <begin position="229"/>
        <end position="233"/>
    </location>
    <ligand>
        <name>GTP</name>
        <dbReference type="ChEBI" id="CHEBI:37565"/>
        <label>2</label>
    </ligand>
</feature>
<dbReference type="Pfam" id="PF01926">
    <property type="entry name" value="MMR_HSR1"/>
    <property type="match status" value="2"/>
</dbReference>
<comment type="similarity">
    <text evidence="1 9 10 11">Belongs to the TRAFAC class TrmE-Era-EngA-EngB-Septin-like GTPase superfamily. EngA (Der) GTPase family.</text>
</comment>
<dbReference type="Gene3D" id="3.30.300.20">
    <property type="match status" value="1"/>
</dbReference>
<dbReference type="InterPro" id="IPR032859">
    <property type="entry name" value="KH_dom-like"/>
</dbReference>
<proteinExistence type="inferred from homology"/>
<dbReference type="STRING" id="1637975.AN957_17980"/>
<evidence type="ECO:0000256" key="4">
    <source>
        <dbReference type="ARBA" id="ARBA00022737"/>
    </source>
</evidence>
<dbReference type="NCBIfam" id="TIGR03594">
    <property type="entry name" value="GTPase_EngA"/>
    <property type="match status" value="1"/>
</dbReference>
<feature type="binding site" evidence="9">
    <location>
        <begin position="119"/>
        <end position="122"/>
    </location>
    <ligand>
        <name>GTP</name>
        <dbReference type="ChEBI" id="CHEBI:37565"/>
        <label>1</label>
    </ligand>
</feature>
<reference evidence="13 14" key="1">
    <citation type="submission" date="2015-09" db="EMBL/GenBank/DDBJ databases">
        <title>Genome sequencing project for genomic taxonomy and phylogenomics of Bacillus-like bacteria.</title>
        <authorList>
            <person name="Liu B."/>
            <person name="Wang J."/>
            <person name="Zhu Y."/>
            <person name="Liu G."/>
            <person name="Chen Q."/>
            <person name="Chen Z."/>
            <person name="Lan J."/>
            <person name="Che J."/>
            <person name="Ge C."/>
            <person name="Shi H."/>
            <person name="Pan Z."/>
            <person name="Liu X."/>
        </authorList>
    </citation>
    <scope>NUCLEOTIDE SEQUENCE [LARGE SCALE GENOMIC DNA]</scope>
    <source>
        <strain evidence="13 14">FJAT-18043</strain>
    </source>
</reference>
<dbReference type="PANTHER" id="PTHR43834">
    <property type="entry name" value="GTPASE DER"/>
    <property type="match status" value="1"/>
</dbReference>
<dbReference type="Gene3D" id="3.40.50.300">
    <property type="entry name" value="P-loop containing nucleotide triphosphate hydrolases"/>
    <property type="match status" value="2"/>
</dbReference>
<dbReference type="SUPFAM" id="SSF52540">
    <property type="entry name" value="P-loop containing nucleoside triphosphate hydrolases"/>
    <property type="match status" value="2"/>
</dbReference>
<dbReference type="PRINTS" id="PR00326">
    <property type="entry name" value="GTP1OBG"/>
</dbReference>
<evidence type="ECO:0000256" key="5">
    <source>
        <dbReference type="ARBA" id="ARBA00022741"/>
    </source>
</evidence>
<evidence type="ECO:0000256" key="2">
    <source>
        <dbReference type="ARBA" id="ARBA00020953"/>
    </source>
</evidence>
<dbReference type="InterPro" id="IPR006073">
    <property type="entry name" value="GTP-bd"/>
</dbReference>
<dbReference type="FunFam" id="3.30.300.20:FF:000004">
    <property type="entry name" value="GTPase Der"/>
    <property type="match status" value="1"/>
</dbReference>
<evidence type="ECO:0000256" key="1">
    <source>
        <dbReference type="ARBA" id="ARBA00008279"/>
    </source>
</evidence>
<feature type="binding site" evidence="9">
    <location>
        <begin position="57"/>
        <end position="61"/>
    </location>
    <ligand>
        <name>GTP</name>
        <dbReference type="ChEBI" id="CHEBI:37565"/>
        <label>1</label>
    </ligand>
</feature>
<dbReference type="Pfam" id="PF14714">
    <property type="entry name" value="KH_dom-like"/>
    <property type="match status" value="1"/>
</dbReference>
<dbReference type="InterPro" id="IPR005225">
    <property type="entry name" value="Small_GTP-bd"/>
</dbReference>
<dbReference type="NCBIfam" id="TIGR00231">
    <property type="entry name" value="small_GTP"/>
    <property type="match status" value="2"/>
</dbReference>
<evidence type="ECO:0000256" key="7">
    <source>
        <dbReference type="ARBA" id="ARBA00032345"/>
    </source>
</evidence>
<dbReference type="GO" id="GO:0005525">
    <property type="term" value="F:GTP binding"/>
    <property type="evidence" value="ECO:0007669"/>
    <property type="project" value="UniProtKB-UniRule"/>
</dbReference>
<dbReference type="EMBL" id="LJIX01000006">
    <property type="protein sequence ID" value="KQL20283.1"/>
    <property type="molecule type" value="Genomic_DNA"/>
</dbReference>